<accession>A0A0S4MY32</accession>
<sequence length="74" mass="8711">MVFIGETVNNRLVIFGNEKEKYFYIEFTGNLESPKIEKYNLNKEVLLALLERNLDKYSQKGLNIVFEKMDESSD</sequence>
<dbReference type="EMBL" id="FAOO01000003">
    <property type="protein sequence ID" value="CUU02381.1"/>
    <property type="molecule type" value="Genomic_DNA"/>
</dbReference>
<gene>
    <name evidence="1" type="ORF">JGI1_00474</name>
</gene>
<keyword evidence="2" id="KW-1185">Reference proteome</keyword>
<proteinExistence type="predicted"/>
<organism evidence="1 2">
    <name type="scientific">Candidatus Thermokryptus mobilis</name>
    <dbReference type="NCBI Taxonomy" id="1643428"/>
    <lineage>
        <taxon>Bacteria</taxon>
        <taxon>Pseudomonadati</taxon>
        <taxon>Candidatus Kryptoniota</taxon>
        <taxon>Candidatus Thermokryptus</taxon>
    </lineage>
</organism>
<name>A0A0S4MY32_9BACT</name>
<dbReference type="Proteomes" id="UP000320623">
    <property type="component" value="Unassembled WGS sequence"/>
</dbReference>
<dbReference type="AlphaFoldDB" id="A0A0S4MY32"/>
<evidence type="ECO:0000313" key="1">
    <source>
        <dbReference type="EMBL" id="CUU02381.1"/>
    </source>
</evidence>
<dbReference type="OrthoDB" id="9811772at2"/>
<evidence type="ECO:0000313" key="2">
    <source>
        <dbReference type="Proteomes" id="UP000320623"/>
    </source>
</evidence>
<dbReference type="RefSeq" id="WP_140944275.1">
    <property type="nucleotide sequence ID" value="NZ_FAOO01000003.1"/>
</dbReference>
<reference evidence="2" key="1">
    <citation type="submission" date="2015-11" db="EMBL/GenBank/DDBJ databases">
        <authorList>
            <person name="Varghese N."/>
        </authorList>
    </citation>
    <scope>NUCLEOTIDE SEQUENCE [LARGE SCALE GENOMIC DNA]</scope>
</reference>
<protein>
    <submittedName>
        <fullName evidence="1">Uncharacterized protein</fullName>
    </submittedName>
</protein>